<name>A0A7W7KFU2_PSENT</name>
<organism evidence="1 2">
    <name type="scientific">Pseudomonas nitroreducens</name>
    <dbReference type="NCBI Taxonomy" id="46680"/>
    <lineage>
        <taxon>Bacteria</taxon>
        <taxon>Pseudomonadati</taxon>
        <taxon>Pseudomonadota</taxon>
        <taxon>Gammaproteobacteria</taxon>
        <taxon>Pseudomonadales</taxon>
        <taxon>Pseudomonadaceae</taxon>
        <taxon>Pseudomonas</taxon>
    </lineage>
</organism>
<dbReference type="AlphaFoldDB" id="A0A7W7KFU2"/>
<protein>
    <submittedName>
        <fullName evidence="1">Uncharacterized protein</fullName>
    </submittedName>
</protein>
<dbReference type="Proteomes" id="UP000566995">
    <property type="component" value="Unassembled WGS sequence"/>
</dbReference>
<evidence type="ECO:0000313" key="1">
    <source>
        <dbReference type="EMBL" id="MBB4861493.1"/>
    </source>
</evidence>
<evidence type="ECO:0000313" key="2">
    <source>
        <dbReference type="Proteomes" id="UP000566995"/>
    </source>
</evidence>
<dbReference type="RefSeq" id="WP_184585754.1">
    <property type="nucleotide sequence ID" value="NZ_JACHLI010000001.1"/>
</dbReference>
<proteinExistence type="predicted"/>
<gene>
    <name evidence="1" type="ORF">HNP46_000304</name>
</gene>
<comment type="caution">
    <text evidence="1">The sequence shown here is derived from an EMBL/GenBank/DDBJ whole genome shotgun (WGS) entry which is preliminary data.</text>
</comment>
<dbReference type="EMBL" id="JACHLI010000001">
    <property type="protein sequence ID" value="MBB4861493.1"/>
    <property type="molecule type" value="Genomic_DNA"/>
</dbReference>
<sequence length="106" mass="12093">MKGLNIPRTIEALQVAFTALRKAGYFCKIFPQKYPEPGRKQVEDMGSTKHLYVNRGQLDPSREAPHFFMAWAGDGQLIAEELRAAGVDFEWDGTAFNKFRILPFKD</sequence>
<reference evidence="1 2" key="1">
    <citation type="submission" date="2020-08" db="EMBL/GenBank/DDBJ databases">
        <title>Functional genomics of gut bacteria from endangered species of beetles.</title>
        <authorList>
            <person name="Carlos-Shanley C."/>
        </authorList>
    </citation>
    <scope>NUCLEOTIDE SEQUENCE [LARGE SCALE GENOMIC DNA]</scope>
    <source>
        <strain evidence="1 2">S00179</strain>
    </source>
</reference>
<accession>A0A7W7KFU2</accession>